<organism evidence="2 3">
    <name type="scientific">Gossypium arboreum</name>
    <name type="common">Tree cotton</name>
    <name type="synonym">Gossypium nanking</name>
    <dbReference type="NCBI Taxonomy" id="29729"/>
    <lineage>
        <taxon>Eukaryota</taxon>
        <taxon>Viridiplantae</taxon>
        <taxon>Streptophyta</taxon>
        <taxon>Embryophyta</taxon>
        <taxon>Tracheophyta</taxon>
        <taxon>Spermatophyta</taxon>
        <taxon>Magnoliopsida</taxon>
        <taxon>eudicotyledons</taxon>
        <taxon>Gunneridae</taxon>
        <taxon>Pentapetalae</taxon>
        <taxon>rosids</taxon>
        <taxon>malvids</taxon>
        <taxon>Malvales</taxon>
        <taxon>Malvaceae</taxon>
        <taxon>Malvoideae</taxon>
        <taxon>Gossypium</taxon>
    </lineage>
</organism>
<evidence type="ECO:0000259" key="1">
    <source>
        <dbReference type="Pfam" id="PF04937"/>
    </source>
</evidence>
<comment type="caution">
    <text evidence="2">The sequence shown here is derived from an EMBL/GenBank/DDBJ whole genome shotgun (WGS) entry which is preliminary data.</text>
</comment>
<dbReference type="PANTHER" id="PTHR32166:SF122">
    <property type="entry name" value="OS09G0499600 PROTEIN"/>
    <property type="match status" value="1"/>
</dbReference>
<dbReference type="Pfam" id="PF04937">
    <property type="entry name" value="DUF659"/>
    <property type="match status" value="1"/>
</dbReference>
<gene>
    <name evidence="2" type="ORF">PVK06_039522</name>
</gene>
<proteinExistence type="predicted"/>
<keyword evidence="3" id="KW-1185">Reference proteome</keyword>
<dbReference type="InterPro" id="IPR012337">
    <property type="entry name" value="RNaseH-like_sf"/>
</dbReference>
<dbReference type="InterPro" id="IPR007021">
    <property type="entry name" value="DUF659"/>
</dbReference>
<accession>A0ABR0N342</accession>
<dbReference type="SUPFAM" id="SSF53098">
    <property type="entry name" value="Ribonuclease H-like"/>
    <property type="match status" value="1"/>
</dbReference>
<dbReference type="Proteomes" id="UP001358586">
    <property type="component" value="Chromosome 11"/>
</dbReference>
<protein>
    <recommendedName>
        <fullName evidence="1">DUF659 domain-containing protein</fullName>
    </recommendedName>
</protein>
<name>A0ABR0N342_GOSAR</name>
<reference evidence="2 3" key="1">
    <citation type="submission" date="2023-03" db="EMBL/GenBank/DDBJ databases">
        <title>WGS of Gossypium arboreum.</title>
        <authorList>
            <person name="Yu D."/>
        </authorList>
    </citation>
    <scope>NUCLEOTIDE SEQUENCE [LARGE SCALE GENOMIC DNA]</scope>
    <source>
        <tissue evidence="2">Leaf</tissue>
    </source>
</reference>
<dbReference type="PANTHER" id="PTHR32166">
    <property type="entry name" value="OSJNBA0013A04.12 PROTEIN"/>
    <property type="match status" value="1"/>
</dbReference>
<dbReference type="EMBL" id="JARKNE010000011">
    <property type="protein sequence ID" value="KAK5784981.1"/>
    <property type="molecule type" value="Genomic_DNA"/>
</dbReference>
<evidence type="ECO:0000313" key="2">
    <source>
        <dbReference type="EMBL" id="KAK5784981.1"/>
    </source>
</evidence>
<feature type="domain" description="DUF659" evidence="1">
    <location>
        <begin position="68"/>
        <end position="125"/>
    </location>
</feature>
<evidence type="ECO:0000313" key="3">
    <source>
        <dbReference type="Proteomes" id="UP001358586"/>
    </source>
</evidence>
<sequence>MDPVLERSKSSKQTKLTTSFLKNAKRKLGKVMSKLILHKALPARIVESPFLQPVLQVTAEVGKSVRGPSTYEVTGVYLEEEYKEIQEWVNAFKPIWEERGVTIMCDGRKRTRNQHIINFLIYSPRDNEVAIKVSGKISKQALKEMVTSSEWRRSTYVRKPAGLDMMEVINSSQFWKKVVYILKIEEPLVKVLGMCDGDEKPTMGFIYKAMDRAKLAIQRDCLYNNKYWEIIDRRWSNQLHSDLHSAGDLVVGVGRVTHLDRIMTAVVFASPMAEVFESRKVMGIGRKKSSR</sequence>